<keyword evidence="3" id="KW-1185">Reference proteome</keyword>
<evidence type="ECO:0000313" key="3">
    <source>
        <dbReference type="Proteomes" id="UP000719766"/>
    </source>
</evidence>
<reference evidence="2" key="1">
    <citation type="journal article" date="2020" name="New Phytol.">
        <title>Comparative genomics reveals dynamic genome evolution in host specialist ectomycorrhizal fungi.</title>
        <authorList>
            <person name="Lofgren L.A."/>
            <person name="Nguyen N.H."/>
            <person name="Vilgalys R."/>
            <person name="Ruytinx J."/>
            <person name="Liao H.L."/>
            <person name="Branco S."/>
            <person name="Kuo A."/>
            <person name="LaButti K."/>
            <person name="Lipzen A."/>
            <person name="Andreopoulos W."/>
            <person name="Pangilinan J."/>
            <person name="Riley R."/>
            <person name="Hundley H."/>
            <person name="Na H."/>
            <person name="Barry K."/>
            <person name="Grigoriev I.V."/>
            <person name="Stajich J.E."/>
            <person name="Kennedy P.G."/>
        </authorList>
    </citation>
    <scope>NUCLEOTIDE SEQUENCE</scope>
    <source>
        <strain evidence="2">S12</strain>
    </source>
</reference>
<name>A0A9P7ARK4_9AGAM</name>
<accession>A0A9P7ARK4</accession>
<feature type="transmembrane region" description="Helical" evidence="1">
    <location>
        <begin position="98"/>
        <end position="125"/>
    </location>
</feature>
<sequence>MIPLGGLSSQMLSFIIYVAENWTIVLAVAMMWSSPSLGYMPLSIHQRSRKILILLIVTFLANNIFDIMVTAMTTMHSSGEELIPFGAYLCSIYSAKDIVLLISLTWILCTVWEVFTLCLAVWVAVKHFRELRRHSAGPRDDRGLF</sequence>
<gene>
    <name evidence="2" type="ORF">HD556DRAFT_1442375</name>
</gene>
<feature type="transmembrane region" description="Helical" evidence="1">
    <location>
        <begin position="52"/>
        <end position="78"/>
    </location>
</feature>
<evidence type="ECO:0000313" key="2">
    <source>
        <dbReference type="EMBL" id="KAG1795044.1"/>
    </source>
</evidence>
<protein>
    <submittedName>
        <fullName evidence="2">Uncharacterized protein</fullName>
    </submittedName>
</protein>
<keyword evidence="1" id="KW-1133">Transmembrane helix</keyword>
<dbReference type="GeneID" id="64600214"/>
<comment type="caution">
    <text evidence="2">The sequence shown here is derived from an EMBL/GenBank/DDBJ whole genome shotgun (WGS) entry which is preliminary data.</text>
</comment>
<organism evidence="2 3">
    <name type="scientific">Suillus plorans</name>
    <dbReference type="NCBI Taxonomy" id="116603"/>
    <lineage>
        <taxon>Eukaryota</taxon>
        <taxon>Fungi</taxon>
        <taxon>Dikarya</taxon>
        <taxon>Basidiomycota</taxon>
        <taxon>Agaricomycotina</taxon>
        <taxon>Agaricomycetes</taxon>
        <taxon>Agaricomycetidae</taxon>
        <taxon>Boletales</taxon>
        <taxon>Suillineae</taxon>
        <taxon>Suillaceae</taxon>
        <taxon>Suillus</taxon>
    </lineage>
</organism>
<dbReference type="AlphaFoldDB" id="A0A9P7ARK4"/>
<feature type="transmembrane region" description="Helical" evidence="1">
    <location>
        <begin position="12"/>
        <end position="32"/>
    </location>
</feature>
<proteinExistence type="predicted"/>
<dbReference type="OrthoDB" id="2642041at2759"/>
<evidence type="ECO:0000256" key="1">
    <source>
        <dbReference type="SAM" id="Phobius"/>
    </source>
</evidence>
<dbReference type="Proteomes" id="UP000719766">
    <property type="component" value="Unassembled WGS sequence"/>
</dbReference>
<dbReference type="EMBL" id="JABBWE010000023">
    <property type="protein sequence ID" value="KAG1795044.1"/>
    <property type="molecule type" value="Genomic_DNA"/>
</dbReference>
<keyword evidence="1" id="KW-0472">Membrane</keyword>
<keyword evidence="1" id="KW-0812">Transmembrane</keyword>
<dbReference type="RefSeq" id="XP_041160996.1">
    <property type="nucleotide sequence ID" value="XM_041306450.1"/>
</dbReference>